<evidence type="ECO:0000256" key="1">
    <source>
        <dbReference type="SAM" id="MobiDB-lite"/>
    </source>
</evidence>
<feature type="domain" description="Trafficking protein particle complex II-specific subunit 65 IgD3" evidence="2">
    <location>
        <begin position="415"/>
        <end position="641"/>
    </location>
</feature>
<evidence type="ECO:0000313" key="3">
    <source>
        <dbReference type="EMBL" id="KAJ9134020.1"/>
    </source>
</evidence>
<dbReference type="Proteomes" id="UP001174694">
    <property type="component" value="Unassembled WGS sequence"/>
</dbReference>
<name>A0AA38VI80_9PEZI</name>
<dbReference type="InterPro" id="IPR055420">
    <property type="entry name" value="IgD3_Trs65"/>
</dbReference>
<reference evidence="3" key="1">
    <citation type="submission" date="2022-07" db="EMBL/GenBank/DDBJ databases">
        <title>Fungi with potential for degradation of polypropylene.</title>
        <authorList>
            <person name="Gostincar C."/>
        </authorList>
    </citation>
    <scope>NUCLEOTIDE SEQUENCE</scope>
    <source>
        <strain evidence="3">EXF-13308</strain>
    </source>
</reference>
<feature type="region of interest" description="Disordered" evidence="1">
    <location>
        <begin position="515"/>
        <end position="541"/>
    </location>
</feature>
<dbReference type="Pfam" id="PF12735">
    <property type="entry name" value="IgD3_Trs65"/>
    <property type="match status" value="1"/>
</dbReference>
<proteinExistence type="predicted"/>
<dbReference type="PANTHER" id="PTHR28159:SF1">
    <property type="entry name" value="TRAFFICKING PROTEIN PARTICLE COMPLEX II-SPECIFIC SUBUNIT 65"/>
    <property type="match status" value="1"/>
</dbReference>
<keyword evidence="4" id="KW-1185">Reference proteome</keyword>
<dbReference type="EMBL" id="JANBVO010000046">
    <property type="protein sequence ID" value="KAJ9134020.1"/>
    <property type="molecule type" value="Genomic_DNA"/>
</dbReference>
<evidence type="ECO:0000259" key="2">
    <source>
        <dbReference type="Pfam" id="PF12735"/>
    </source>
</evidence>
<protein>
    <submittedName>
        <fullName evidence="3">TRAPP trafficking subunit Trs65-like protein</fullName>
    </submittedName>
</protein>
<comment type="caution">
    <text evidence="3">The sequence shown here is derived from an EMBL/GenBank/DDBJ whole genome shotgun (WGS) entry which is preliminary data.</text>
</comment>
<dbReference type="InterPro" id="IPR024662">
    <property type="entry name" value="Trs65"/>
</dbReference>
<accession>A0AA38VI80</accession>
<gene>
    <name evidence="3" type="ORF">NKR23_g10379</name>
</gene>
<dbReference type="GO" id="GO:0006891">
    <property type="term" value="P:intra-Golgi vesicle-mediated transport"/>
    <property type="evidence" value="ECO:0007669"/>
    <property type="project" value="InterPro"/>
</dbReference>
<organism evidence="3 4">
    <name type="scientific">Pleurostoma richardsiae</name>
    <dbReference type="NCBI Taxonomy" id="41990"/>
    <lineage>
        <taxon>Eukaryota</taxon>
        <taxon>Fungi</taxon>
        <taxon>Dikarya</taxon>
        <taxon>Ascomycota</taxon>
        <taxon>Pezizomycotina</taxon>
        <taxon>Sordariomycetes</taxon>
        <taxon>Sordariomycetidae</taxon>
        <taxon>Calosphaeriales</taxon>
        <taxon>Pleurostomataceae</taxon>
        <taxon>Pleurostoma</taxon>
    </lineage>
</organism>
<dbReference type="AlphaFoldDB" id="A0AA38VI80"/>
<dbReference type="GO" id="GO:1990071">
    <property type="term" value="C:TRAPPII protein complex"/>
    <property type="evidence" value="ECO:0007669"/>
    <property type="project" value="InterPro"/>
</dbReference>
<sequence>MAVPERDEAPDGSQEDFIEHSFLSYMIPFATDFNLEQSLQQEQNGSSSSLFDSIPQRESLFFDETVDVYLVLRTRCRNEKVVRSYLKRLVLSLEAQIVNSHAPDRDGPPATEVIYTGSLEGREDPFIVADPESGGSDDDERAQTMYAVWKLPVFLTRPRIRLQAPSVVFSGSANLKSEDSGPSDDRGNGYLASGVPSGLNLLETFGNDPALGGITPRLSALRVSRVAPVTQAKDSYRPLRALPSVTLKIYPAVHTRVRFARPNATPPSPAIIALLEMDFTPFFDCETVLDEVNLSLPDGVADDLSQVPGLSLPLTCVAHDHVTFLYRLAPEETDVPSRSPTRELDISITCTALVQPGACTPKLRMAWATALDFTLPVNPGFGTSVPAPLQRAHRPSQLSISESAATSLISPSVSRPDALPGLEAAAARSTEANVPDFGITMTFSAPEGPVYPGEEFVWTVFVVNRSKEPGPTPLHHPAPAARGGAAIAAVPDVHHSQPRKLALFAVPKRRRNEVRVVRPPSTAGQQQQHARRSKSALAAAAAGKKGGADAASLAQEQQLADAVLDENVVHAMQRSSVVDSTEVVCLSADVRVGPLPPGACHVAELRFVALREGIVGVECVRVVDLGSQEHVDIRELPVMIVEGTKSREDVPGYLQ</sequence>
<dbReference type="GO" id="GO:0005802">
    <property type="term" value="C:trans-Golgi network"/>
    <property type="evidence" value="ECO:0007669"/>
    <property type="project" value="TreeGrafter"/>
</dbReference>
<evidence type="ECO:0000313" key="4">
    <source>
        <dbReference type="Proteomes" id="UP001174694"/>
    </source>
</evidence>
<dbReference type="PANTHER" id="PTHR28159">
    <property type="entry name" value="TRAFFICKING PROTEIN PARTICLE COMPLEX II-SPECIFIC SUBUNIT 65"/>
    <property type="match status" value="1"/>
</dbReference>